<dbReference type="Pfam" id="PF00561">
    <property type="entry name" value="Abhydrolase_1"/>
    <property type="match status" value="1"/>
</dbReference>
<dbReference type="STRING" id="278197.PEPE_1600"/>
<dbReference type="PANTHER" id="PTHR43358">
    <property type="entry name" value="ALPHA/BETA-HYDROLASE"/>
    <property type="match status" value="1"/>
</dbReference>
<dbReference type="InterPro" id="IPR000073">
    <property type="entry name" value="AB_hydrolase_1"/>
</dbReference>
<feature type="signal peptide" evidence="1">
    <location>
        <begin position="1"/>
        <end position="19"/>
    </location>
</feature>
<feature type="domain" description="AB hydrolase-1" evidence="2">
    <location>
        <begin position="182"/>
        <end position="401"/>
    </location>
</feature>
<dbReference type="HOGENOM" id="CLU_026151_1_0_9"/>
<dbReference type="RefSeq" id="WP_011673751.1">
    <property type="nucleotide sequence ID" value="NC_008525.1"/>
</dbReference>
<dbReference type="AlphaFoldDB" id="Q03DV1"/>
<name>Q03DV1_PEDPA</name>
<protein>
    <submittedName>
        <fullName evidence="3">Hydrolase of the alpha/beta superfamily</fullName>
    </submittedName>
</protein>
<dbReference type="InterPro" id="IPR052920">
    <property type="entry name" value="DNA-binding_regulatory"/>
</dbReference>
<feature type="chain" id="PRO_5039031536" evidence="1">
    <location>
        <begin position="20"/>
        <end position="425"/>
    </location>
</feature>
<dbReference type="OrthoDB" id="9776685at2"/>
<evidence type="ECO:0000313" key="3">
    <source>
        <dbReference type="EMBL" id="ABJ68621.1"/>
    </source>
</evidence>
<proteinExistence type="predicted"/>
<dbReference type="Gene3D" id="3.40.50.1820">
    <property type="entry name" value="alpha/beta hydrolase"/>
    <property type="match status" value="1"/>
</dbReference>
<dbReference type="GO" id="GO:0016787">
    <property type="term" value="F:hydrolase activity"/>
    <property type="evidence" value="ECO:0007669"/>
    <property type="project" value="UniProtKB-KW"/>
</dbReference>
<dbReference type="SUPFAM" id="SSF53474">
    <property type="entry name" value="alpha/beta-Hydrolases"/>
    <property type="match status" value="1"/>
</dbReference>
<gene>
    <name evidence="3" type="ordered locus">PEPE_1600</name>
</gene>
<dbReference type="InterPro" id="IPR029058">
    <property type="entry name" value="AB_hydrolase_fold"/>
</dbReference>
<dbReference type="MEROPS" id="S09.B04"/>
<dbReference type="PANTHER" id="PTHR43358:SF4">
    <property type="entry name" value="ALPHA_BETA HYDROLASE FOLD-1 DOMAIN-CONTAINING PROTEIN"/>
    <property type="match status" value="1"/>
</dbReference>
<reference evidence="3 4" key="1">
    <citation type="journal article" date="2006" name="Proc. Natl. Acad. Sci. U.S.A.">
        <title>Comparative genomics of the lactic acid bacteria.</title>
        <authorList>
            <person name="Makarova K."/>
            <person name="Slesarev A."/>
            <person name="Wolf Y."/>
            <person name="Sorokin A."/>
            <person name="Mirkin B."/>
            <person name="Koonin E."/>
            <person name="Pavlov A."/>
            <person name="Pavlova N."/>
            <person name="Karamychev V."/>
            <person name="Polouchine N."/>
            <person name="Shakhova V."/>
            <person name="Grigoriev I."/>
            <person name="Lou Y."/>
            <person name="Rohksar D."/>
            <person name="Lucas S."/>
            <person name="Huang K."/>
            <person name="Goodstein D.M."/>
            <person name="Hawkins T."/>
            <person name="Plengvidhya V."/>
            <person name="Welker D."/>
            <person name="Hughes J."/>
            <person name="Goh Y."/>
            <person name="Benson A."/>
            <person name="Baldwin K."/>
            <person name="Lee J.H."/>
            <person name="Diaz-Muniz I."/>
            <person name="Dosti B."/>
            <person name="Smeianov V."/>
            <person name="Wechter W."/>
            <person name="Barabote R."/>
            <person name="Lorca G."/>
            <person name="Altermann E."/>
            <person name="Barrangou R."/>
            <person name="Ganesan B."/>
            <person name="Xie Y."/>
            <person name="Rawsthorne H."/>
            <person name="Tamir D."/>
            <person name="Parker C."/>
            <person name="Breidt F."/>
            <person name="Broadbent J."/>
            <person name="Hutkins R."/>
            <person name="O'Sullivan D."/>
            <person name="Steele J."/>
            <person name="Unlu G."/>
            <person name="Saier M."/>
            <person name="Klaenhammer T."/>
            <person name="Richardson P."/>
            <person name="Kozyavkin S."/>
            <person name="Weimer B."/>
            <person name="Mills D."/>
        </authorList>
    </citation>
    <scope>NUCLEOTIDE SEQUENCE [LARGE SCALE GENOMIC DNA]</scope>
    <source>
        <strain evidence="4">ATCC 25745 / CCUG 21536 / LMG 10740 / 183-1w</strain>
    </source>
</reference>
<dbReference type="Proteomes" id="UP000000773">
    <property type="component" value="Chromosome"/>
</dbReference>
<dbReference type="eggNOG" id="COG1073">
    <property type="taxonomic scope" value="Bacteria"/>
</dbReference>
<dbReference type="GeneID" id="33062445"/>
<organism evidence="3 4">
    <name type="scientific">Pediococcus pentosaceus (strain ATCC 25745 / CCUG 21536 / LMG 10740 / 183-1w)</name>
    <dbReference type="NCBI Taxonomy" id="278197"/>
    <lineage>
        <taxon>Bacteria</taxon>
        <taxon>Bacillati</taxon>
        <taxon>Bacillota</taxon>
        <taxon>Bacilli</taxon>
        <taxon>Lactobacillales</taxon>
        <taxon>Lactobacillaceae</taxon>
        <taxon>Pediococcus</taxon>
    </lineage>
</organism>
<sequence>MKKKYTIFAISMAVALVLGGEVQSINDSVEAQELQHTVKNVKQTEDFNPTKYANEIENFVKQQNPVSIKSLFSTIALKEKADFEKYGEANAAQVKMLWGSYVFFDFGFVKDSKIIEAIKNNPSVYAKFKKTVNINGTGAFLPGTGSPESISIKNNEDGSNIDSYAYYTPHNPDITKNADKTVVMHGGFRGGYEAGNDTPEIRTFYDKGYNILCVDNRATSLSGGDYVTFGQYESDDVQAWINHYLKDKPDQKIVLYGGSMGASTMMSVLAKNYSSNIKGIIENCGFANIRNELGYVYTMAAIGKNELKDLTGTDFAEDFSVTPMNLQKMMETINNYYIKPKANVDIDGNLPAQGITNAIMPKLFIHGESDLVVPFKDNGQYLATLGDTNNNYKFFVPKAGHGEAQTIDGNGYDKAISDYLNLIFK</sequence>
<evidence type="ECO:0000313" key="4">
    <source>
        <dbReference type="Proteomes" id="UP000000773"/>
    </source>
</evidence>
<evidence type="ECO:0000256" key="1">
    <source>
        <dbReference type="SAM" id="SignalP"/>
    </source>
</evidence>
<dbReference type="EMBL" id="CP000422">
    <property type="protein sequence ID" value="ABJ68621.1"/>
    <property type="molecule type" value="Genomic_DNA"/>
</dbReference>
<accession>Q03DV1</accession>
<keyword evidence="3" id="KW-0378">Hydrolase</keyword>
<evidence type="ECO:0000259" key="2">
    <source>
        <dbReference type="Pfam" id="PF00561"/>
    </source>
</evidence>
<keyword evidence="1" id="KW-0732">Signal</keyword>
<dbReference type="KEGG" id="ppe:PEPE_1600"/>